<accession>A0A8J7P8A9</accession>
<dbReference type="Pfam" id="PF02878">
    <property type="entry name" value="PGM_PMM_I"/>
    <property type="match status" value="1"/>
</dbReference>
<dbReference type="PANTHER" id="PTHR45745:SF1">
    <property type="entry name" value="PHOSPHOGLUCOMUTASE 2B-RELATED"/>
    <property type="match status" value="1"/>
</dbReference>
<evidence type="ECO:0000259" key="9">
    <source>
        <dbReference type="Pfam" id="PF02879"/>
    </source>
</evidence>
<dbReference type="InterPro" id="IPR005845">
    <property type="entry name" value="A-D-PHexomutase_a/b/a-II"/>
</dbReference>
<sequence>MAEAIKFGTDGWRAVIADQFTFENVERVAYAIGLYLQQEVPELDRKPVLIGYDTRFMADRFALRAAQVLLAMGLKVKVSDRDIPTPCIAWAAQAEPTAGALQFTASHNPPEYCGVKYIPPYGGPATNDITEKIVANLKQVPPERRKEVVKLSRQEADRFSAHEPYLVALSKLIDLAAIKKAGLKVAYDALFSTSRGYLDVILERAGVDFTVLHGYRDPLFGGGMPEPTEKYLSELKAVMAQGDFDLGLATDGDADRFAVVGAGGKFFTPNQLLCLLTRHLHKRHGLQGAVVRNVATSHMLDHVAKLFALPLIETPVGFKYIGEKMRTDDVLIGGEESGGVSIKGHIPEKDGILANLLVLEMLALEGKSLEAIWQDLADEAGVTFFQRRGDLHLTDATQKLLLKGLEENPIKELGGKPLQRVSKLDGLKLYYDDDNWLLIRASGTEPVIRVSGEGTSEQLIDSLMLDFKAQIDEILEGAKAVGV</sequence>
<evidence type="ECO:0000256" key="6">
    <source>
        <dbReference type="ARBA" id="ARBA00023235"/>
    </source>
</evidence>
<dbReference type="GO" id="GO:0005975">
    <property type="term" value="P:carbohydrate metabolic process"/>
    <property type="evidence" value="ECO:0007669"/>
    <property type="project" value="InterPro"/>
</dbReference>
<evidence type="ECO:0000256" key="5">
    <source>
        <dbReference type="ARBA" id="ARBA00022842"/>
    </source>
</evidence>
<evidence type="ECO:0000313" key="11">
    <source>
        <dbReference type="EMBL" id="MBN8661634.1"/>
    </source>
</evidence>
<comment type="similarity">
    <text evidence="2">Belongs to the phosphohexose mutase family.</text>
</comment>
<evidence type="ECO:0000313" key="12">
    <source>
        <dbReference type="Proteomes" id="UP000664277"/>
    </source>
</evidence>
<dbReference type="InterPro" id="IPR016055">
    <property type="entry name" value="A-D-PHexomutase_a/b/a-I/II/III"/>
</dbReference>
<name>A0A8J7P8A9_9BACT</name>
<gene>
    <name evidence="11" type="ORF">J0M35_14810</name>
</gene>
<dbReference type="InterPro" id="IPR005841">
    <property type="entry name" value="Alpha-D-phosphohexomutase_SF"/>
</dbReference>
<dbReference type="EMBL" id="JAFLCK010000022">
    <property type="protein sequence ID" value="MBN8661634.1"/>
    <property type="molecule type" value="Genomic_DNA"/>
</dbReference>
<dbReference type="Gene3D" id="3.30.310.50">
    <property type="entry name" value="Alpha-D-phosphohexomutase, C-terminal domain"/>
    <property type="match status" value="1"/>
</dbReference>
<dbReference type="GO" id="GO:0008973">
    <property type="term" value="F:phosphopentomutase activity"/>
    <property type="evidence" value="ECO:0007669"/>
    <property type="project" value="TreeGrafter"/>
</dbReference>
<proteinExistence type="inferred from homology"/>
<evidence type="ECO:0000259" key="7">
    <source>
        <dbReference type="Pfam" id="PF00408"/>
    </source>
</evidence>
<keyword evidence="4" id="KW-0479">Metal-binding</keyword>
<comment type="cofactor">
    <cofactor evidence="1">
        <name>Mg(2+)</name>
        <dbReference type="ChEBI" id="CHEBI:18420"/>
    </cofactor>
</comment>
<dbReference type="Gene3D" id="3.40.120.10">
    <property type="entry name" value="Alpha-D-Glucose-1,6-Bisphosphate, subunit A, domain 3"/>
    <property type="match status" value="3"/>
</dbReference>
<dbReference type="InterPro" id="IPR005844">
    <property type="entry name" value="A-D-PHexomutase_a/b/a-I"/>
</dbReference>
<evidence type="ECO:0000256" key="1">
    <source>
        <dbReference type="ARBA" id="ARBA00001946"/>
    </source>
</evidence>
<dbReference type="InterPro" id="IPR005843">
    <property type="entry name" value="A-D-PHexomutase_C"/>
</dbReference>
<dbReference type="SUPFAM" id="SSF55957">
    <property type="entry name" value="Phosphoglucomutase, C-terminal domain"/>
    <property type="match status" value="1"/>
</dbReference>
<keyword evidence="3" id="KW-0597">Phosphoprotein</keyword>
<dbReference type="Pfam" id="PF02879">
    <property type="entry name" value="PGM_PMM_II"/>
    <property type="match status" value="1"/>
</dbReference>
<dbReference type="CDD" id="cd05800">
    <property type="entry name" value="PGM_like2"/>
    <property type="match status" value="1"/>
</dbReference>
<dbReference type="PRINTS" id="PR00509">
    <property type="entry name" value="PGMPMM"/>
</dbReference>
<dbReference type="Pfam" id="PF02880">
    <property type="entry name" value="PGM_PMM_III"/>
    <property type="match status" value="1"/>
</dbReference>
<dbReference type="GO" id="GO:0046872">
    <property type="term" value="F:metal ion binding"/>
    <property type="evidence" value="ECO:0007669"/>
    <property type="project" value="UniProtKB-KW"/>
</dbReference>
<dbReference type="SUPFAM" id="SSF53738">
    <property type="entry name" value="Phosphoglucomutase, first 3 domains"/>
    <property type="match status" value="2"/>
</dbReference>
<dbReference type="Pfam" id="PF00408">
    <property type="entry name" value="PGM_PMM_IV"/>
    <property type="match status" value="1"/>
</dbReference>
<reference evidence="11" key="1">
    <citation type="submission" date="2021-02" db="EMBL/GenBank/DDBJ databases">
        <title>Genome-Resolved Metagenomics of a Microbial Community Performing Photosynthetic Biological Nutrient Removal.</title>
        <authorList>
            <person name="Mcdaniel E.A."/>
        </authorList>
    </citation>
    <scope>NUCLEOTIDE SEQUENCE</scope>
    <source>
        <strain evidence="11">UWPOB_OBS1</strain>
    </source>
</reference>
<feature type="domain" description="Alpha-D-phosphohexomutase alpha/beta/alpha" evidence="10">
    <location>
        <begin position="269"/>
        <end position="377"/>
    </location>
</feature>
<dbReference type="Proteomes" id="UP000664277">
    <property type="component" value="Unassembled WGS sequence"/>
</dbReference>
<dbReference type="AlphaFoldDB" id="A0A8J7P8A9"/>
<evidence type="ECO:0000256" key="2">
    <source>
        <dbReference type="ARBA" id="ARBA00010231"/>
    </source>
</evidence>
<evidence type="ECO:0000259" key="8">
    <source>
        <dbReference type="Pfam" id="PF02878"/>
    </source>
</evidence>
<feature type="domain" description="Alpha-D-phosphohexomutase alpha/beta/alpha" evidence="8">
    <location>
        <begin position="5"/>
        <end position="139"/>
    </location>
</feature>
<evidence type="ECO:0000259" key="10">
    <source>
        <dbReference type="Pfam" id="PF02880"/>
    </source>
</evidence>
<comment type="caution">
    <text evidence="11">The sequence shown here is derived from an EMBL/GenBank/DDBJ whole genome shotgun (WGS) entry which is preliminary data.</text>
</comment>
<dbReference type="PANTHER" id="PTHR45745">
    <property type="entry name" value="PHOSPHOMANNOMUTASE 45A"/>
    <property type="match status" value="1"/>
</dbReference>
<feature type="domain" description="Alpha-D-phosphohexomutase alpha/beta/alpha" evidence="9">
    <location>
        <begin position="164"/>
        <end position="260"/>
    </location>
</feature>
<dbReference type="InterPro" id="IPR036900">
    <property type="entry name" value="A-D-PHexomutase_C_sf"/>
</dbReference>
<keyword evidence="6" id="KW-0413">Isomerase</keyword>
<keyword evidence="5" id="KW-0460">Magnesium</keyword>
<evidence type="ECO:0000256" key="3">
    <source>
        <dbReference type="ARBA" id="ARBA00022553"/>
    </source>
</evidence>
<dbReference type="GO" id="GO:0006166">
    <property type="term" value="P:purine ribonucleoside salvage"/>
    <property type="evidence" value="ECO:0007669"/>
    <property type="project" value="TreeGrafter"/>
</dbReference>
<protein>
    <submittedName>
        <fullName evidence="11">Phosphoglucomutase/phosphomannomutase family protein</fullName>
    </submittedName>
</protein>
<feature type="domain" description="Alpha-D-phosphohexomutase C-terminal" evidence="7">
    <location>
        <begin position="429"/>
        <end position="467"/>
    </location>
</feature>
<dbReference type="InterPro" id="IPR005846">
    <property type="entry name" value="A-D-PHexomutase_a/b/a-III"/>
</dbReference>
<organism evidence="11 12">
    <name type="scientific">Candidatus Obscuribacter phosphatis</name>
    <dbReference type="NCBI Taxonomy" id="1906157"/>
    <lineage>
        <taxon>Bacteria</taxon>
        <taxon>Bacillati</taxon>
        <taxon>Candidatus Melainabacteria</taxon>
        <taxon>Candidatus Obscuribacterales</taxon>
        <taxon>Candidatus Obscuribacteraceae</taxon>
        <taxon>Candidatus Obscuribacter</taxon>
    </lineage>
</organism>
<evidence type="ECO:0000256" key="4">
    <source>
        <dbReference type="ARBA" id="ARBA00022723"/>
    </source>
</evidence>